<gene>
    <name evidence="1" type="ORF">BEN48_15270</name>
</gene>
<name>A0A1G1T292_9BACT</name>
<sequence length="71" mass="8000">MRPRNSLDGYGKIVGRLHQHLILFHNGKHGIGNPKQPSRGSYYFIQHFFAARIQQLVPFKGMQAGGVVGRN</sequence>
<keyword evidence="2" id="KW-1185">Reference proteome</keyword>
<dbReference type="EMBL" id="MDZC01000064">
    <property type="protein sequence ID" value="OGX84999.1"/>
    <property type="molecule type" value="Genomic_DNA"/>
</dbReference>
<organism evidence="1 2">
    <name type="scientific">Hymenobacter glacialis</name>
    <dbReference type="NCBI Taxonomy" id="1908236"/>
    <lineage>
        <taxon>Bacteria</taxon>
        <taxon>Pseudomonadati</taxon>
        <taxon>Bacteroidota</taxon>
        <taxon>Cytophagia</taxon>
        <taxon>Cytophagales</taxon>
        <taxon>Hymenobacteraceae</taxon>
        <taxon>Hymenobacter</taxon>
    </lineage>
</organism>
<protein>
    <submittedName>
        <fullName evidence="1">Uncharacterized protein</fullName>
    </submittedName>
</protein>
<accession>A0A1G1T292</accession>
<comment type="caution">
    <text evidence="1">The sequence shown here is derived from an EMBL/GenBank/DDBJ whole genome shotgun (WGS) entry which is preliminary data.</text>
</comment>
<dbReference type="STRING" id="1908236.BEN48_15270"/>
<dbReference type="AlphaFoldDB" id="A0A1G1T292"/>
<dbReference type="Proteomes" id="UP000177791">
    <property type="component" value="Unassembled WGS sequence"/>
</dbReference>
<evidence type="ECO:0000313" key="2">
    <source>
        <dbReference type="Proteomes" id="UP000177791"/>
    </source>
</evidence>
<reference evidence="1 2" key="1">
    <citation type="submission" date="2016-08" db="EMBL/GenBank/DDBJ databases">
        <title>Hymenobacter coccineus sp. nov., Hymenobacter lapidarius sp. nov. and Hymenobacter glacialis sp. nov., isolated from Antarctic soil.</title>
        <authorList>
            <person name="Sedlacek I."/>
            <person name="Kralova S."/>
            <person name="Kyrova K."/>
            <person name="Maslanova I."/>
            <person name="Stankova E."/>
            <person name="Vrbovska V."/>
            <person name="Nemec M."/>
            <person name="Bartak M."/>
            <person name="Svec P."/>
            <person name="Busse H.-J."/>
            <person name="Pantucek R."/>
        </authorList>
    </citation>
    <scope>NUCLEOTIDE SEQUENCE [LARGE SCALE GENOMIC DNA]</scope>
    <source>
        <strain evidence="1 2">CCM 8648</strain>
    </source>
</reference>
<evidence type="ECO:0000313" key="1">
    <source>
        <dbReference type="EMBL" id="OGX84999.1"/>
    </source>
</evidence>
<proteinExistence type="predicted"/>